<feature type="domain" description="NADH:quinone oxidoreductase/Mrp antiporter transmembrane" evidence="2">
    <location>
        <begin position="12"/>
        <end position="103"/>
    </location>
</feature>
<dbReference type="InterPro" id="IPR001750">
    <property type="entry name" value="ND/Mrp_TM"/>
</dbReference>
<feature type="transmembrane region" description="Helical" evidence="1">
    <location>
        <begin position="53"/>
        <end position="85"/>
    </location>
</feature>
<reference evidence="3" key="1">
    <citation type="journal article" date="2019" name="Mitochondrial DNA Part B Resour">
        <title>The mitochondrial genome of the ciliate Pseudourostyla cristata (Ciliophora, Urostylida).</title>
        <authorList>
            <person name="Park K.-M."/>
            <person name="Min G.-S."/>
            <person name="Kim S."/>
        </authorList>
    </citation>
    <scope>NUCLEOTIDE SEQUENCE</scope>
</reference>
<dbReference type="EMBL" id="MH888186">
    <property type="protein sequence ID" value="QCU82612.1"/>
    <property type="molecule type" value="Genomic_DNA"/>
</dbReference>
<sequence>MLYYNNFYETLIYVFFYIFIYNLSLIIIFWTFFQFINQQSKTIYSFSDLKFNFFYTTVISFILFSIAGVPPFIGFFSKLLILIMLSKSNFFIFYIFFFILLFFGLYFYIQNIRFLYSTGTSHISYAYMLNMRVSLHYIIFTQIVLFVIIFGFFLIDDFLLYFYWLFC</sequence>
<feature type="transmembrane region" description="Helical" evidence="1">
    <location>
        <begin position="12"/>
        <end position="33"/>
    </location>
</feature>
<keyword evidence="1" id="KW-0472">Membrane</keyword>
<keyword evidence="3" id="KW-0496">Mitochondrion</keyword>
<gene>
    <name evidence="3" type="primary">nad2b</name>
</gene>
<keyword evidence="1" id="KW-0812">Transmembrane</keyword>
<dbReference type="Pfam" id="PF00361">
    <property type="entry name" value="Proton_antipo_M"/>
    <property type="match status" value="1"/>
</dbReference>
<proteinExistence type="predicted"/>
<evidence type="ECO:0000256" key="1">
    <source>
        <dbReference type="SAM" id="Phobius"/>
    </source>
</evidence>
<evidence type="ECO:0000313" key="3">
    <source>
        <dbReference type="EMBL" id="QCU82612.1"/>
    </source>
</evidence>
<organism evidence="3">
    <name type="scientific">Pseudourostyla cristata</name>
    <dbReference type="NCBI Taxonomy" id="293816"/>
    <lineage>
        <taxon>Eukaryota</taxon>
        <taxon>Sar</taxon>
        <taxon>Alveolata</taxon>
        <taxon>Ciliophora</taxon>
        <taxon>Intramacronucleata</taxon>
        <taxon>Spirotrichea</taxon>
        <taxon>Stichotrichia</taxon>
        <taxon>Urostylida</taxon>
        <taxon>Pseudourostylidae</taxon>
        <taxon>Pseudourostyla</taxon>
    </lineage>
</organism>
<keyword evidence="1" id="KW-1133">Transmembrane helix</keyword>
<accession>A0A4P9JLJ3</accession>
<geneLocation type="mitochondrion" evidence="3"/>
<evidence type="ECO:0000259" key="2">
    <source>
        <dbReference type="Pfam" id="PF00361"/>
    </source>
</evidence>
<protein>
    <submittedName>
        <fullName evidence="3">NADH dehydrogenase subunit 2b</fullName>
    </submittedName>
</protein>
<dbReference type="AlphaFoldDB" id="A0A4P9JLJ3"/>
<name>A0A4P9JLJ3_9SPIT</name>
<feature type="transmembrane region" description="Helical" evidence="1">
    <location>
        <begin position="91"/>
        <end position="109"/>
    </location>
</feature>
<feature type="transmembrane region" description="Helical" evidence="1">
    <location>
        <begin position="137"/>
        <end position="164"/>
    </location>
</feature>